<accession>A0A1R1YH97</accession>
<dbReference type="Pfam" id="PF17919">
    <property type="entry name" value="RT_RNaseH_2"/>
    <property type="match status" value="1"/>
</dbReference>
<gene>
    <name evidence="3" type="ORF">AYI69_g4029</name>
</gene>
<comment type="caution">
    <text evidence="3">The sequence shown here is derived from an EMBL/GenBank/DDBJ whole genome shotgun (WGS) entry which is preliminary data.</text>
</comment>
<keyword evidence="4" id="KW-1185">Reference proteome</keyword>
<protein>
    <recommendedName>
        <fullName evidence="2">Reverse transcriptase/retrotransposon-derived protein RNase H-like domain-containing protein</fullName>
    </recommendedName>
</protein>
<feature type="region of interest" description="Disordered" evidence="1">
    <location>
        <begin position="109"/>
        <end position="133"/>
    </location>
</feature>
<evidence type="ECO:0000313" key="4">
    <source>
        <dbReference type="Proteomes" id="UP000187429"/>
    </source>
</evidence>
<feature type="domain" description="Reverse transcriptase/retrotransposon-derived protein RNase H-like" evidence="2">
    <location>
        <begin position="2"/>
        <end position="57"/>
    </location>
</feature>
<sequence length="133" mass="15358">MDNNKTIYLSVDASPIGTGAVLGQNDDTGRYAIRFDSMLFNERERKYSQIKRELRGINNTDDSEDELKLVGAISNSVENETEQIRPNKTGPYDDIKLFLRNLTVPEGTPEFRKKFRMKASSSEESHRRRERQN</sequence>
<proteinExistence type="predicted"/>
<dbReference type="EMBL" id="LSSM01001498">
    <property type="protein sequence ID" value="OMJ26288.1"/>
    <property type="molecule type" value="Genomic_DNA"/>
</dbReference>
<dbReference type="InterPro" id="IPR041577">
    <property type="entry name" value="RT_RNaseH_2"/>
</dbReference>
<reference evidence="4" key="1">
    <citation type="submission" date="2017-01" db="EMBL/GenBank/DDBJ databases">
        <authorList>
            <person name="Wang Y."/>
            <person name="White M."/>
            <person name="Kvist S."/>
            <person name="Moncalvo J.-M."/>
        </authorList>
    </citation>
    <scope>NUCLEOTIDE SEQUENCE [LARGE SCALE GENOMIC DNA]</scope>
    <source>
        <strain evidence="4">ID-206-W2</strain>
    </source>
</reference>
<evidence type="ECO:0000313" key="3">
    <source>
        <dbReference type="EMBL" id="OMJ26288.1"/>
    </source>
</evidence>
<name>A0A1R1YH97_9FUNG</name>
<organism evidence="3 4">
    <name type="scientific">Smittium culicis</name>
    <dbReference type="NCBI Taxonomy" id="133412"/>
    <lineage>
        <taxon>Eukaryota</taxon>
        <taxon>Fungi</taxon>
        <taxon>Fungi incertae sedis</taxon>
        <taxon>Zoopagomycota</taxon>
        <taxon>Kickxellomycotina</taxon>
        <taxon>Harpellomycetes</taxon>
        <taxon>Harpellales</taxon>
        <taxon>Legeriomycetaceae</taxon>
        <taxon>Smittium</taxon>
    </lineage>
</organism>
<evidence type="ECO:0000256" key="1">
    <source>
        <dbReference type="SAM" id="MobiDB-lite"/>
    </source>
</evidence>
<feature type="compositionally biased region" description="Basic and acidic residues" evidence="1">
    <location>
        <begin position="121"/>
        <end position="133"/>
    </location>
</feature>
<dbReference type="Proteomes" id="UP000187429">
    <property type="component" value="Unassembled WGS sequence"/>
</dbReference>
<evidence type="ECO:0000259" key="2">
    <source>
        <dbReference type="Pfam" id="PF17919"/>
    </source>
</evidence>
<dbReference type="AlphaFoldDB" id="A0A1R1YH97"/>
<dbReference type="OrthoDB" id="5152741at2759"/>
<dbReference type="SUPFAM" id="SSF56672">
    <property type="entry name" value="DNA/RNA polymerases"/>
    <property type="match status" value="1"/>
</dbReference>
<dbReference type="InterPro" id="IPR043502">
    <property type="entry name" value="DNA/RNA_pol_sf"/>
</dbReference>